<dbReference type="EMBL" id="JAKKZF010000429">
    <property type="protein sequence ID" value="MCG0069805.1"/>
    <property type="molecule type" value="Genomic_DNA"/>
</dbReference>
<keyword evidence="3" id="KW-1185">Reference proteome</keyword>
<dbReference type="Gene3D" id="3.40.50.300">
    <property type="entry name" value="P-loop containing nucleotide triphosphate hydrolases"/>
    <property type="match status" value="1"/>
</dbReference>
<comment type="caution">
    <text evidence="2">The sequence shown here is derived from an EMBL/GenBank/DDBJ whole genome shotgun (WGS) entry which is preliminary data.</text>
</comment>
<protein>
    <submittedName>
        <fullName evidence="2">ParA family protein</fullName>
    </submittedName>
</protein>
<dbReference type="InterPro" id="IPR025669">
    <property type="entry name" value="AAA_dom"/>
</dbReference>
<gene>
    <name evidence="2" type="ORF">L0F81_42300</name>
</gene>
<organism evidence="2 3">
    <name type="scientific">Streptomyces tricolor</name>
    <dbReference type="NCBI Taxonomy" id="68277"/>
    <lineage>
        <taxon>Bacteria</taxon>
        <taxon>Bacillati</taxon>
        <taxon>Actinomycetota</taxon>
        <taxon>Actinomycetes</taxon>
        <taxon>Kitasatosporales</taxon>
        <taxon>Streptomycetaceae</taxon>
        <taxon>Streptomyces</taxon>
        <taxon>Streptomyces violaceoruber group</taxon>
    </lineage>
</organism>
<dbReference type="Pfam" id="PF13614">
    <property type="entry name" value="AAA_31"/>
    <property type="match status" value="1"/>
</dbReference>
<evidence type="ECO:0000313" key="2">
    <source>
        <dbReference type="EMBL" id="MCG0069805.1"/>
    </source>
</evidence>
<dbReference type="InterPro" id="IPR050678">
    <property type="entry name" value="DNA_Partitioning_ATPase"/>
</dbReference>
<dbReference type="Proteomes" id="UP001299012">
    <property type="component" value="Unassembled WGS sequence"/>
</dbReference>
<dbReference type="SUPFAM" id="SSF52540">
    <property type="entry name" value="P-loop containing nucleoside triphosphate hydrolases"/>
    <property type="match status" value="1"/>
</dbReference>
<sequence length="269" mass="29291">MTDTPVVGSYSETGGATKTGTAVALAVTYAEEHPDETVLLGDLDPRGAATKWTEAAPVEPGLDMSAILGNDDVHGWAAELAVPLDPKKGWPENLRVIPSGFRAQATQETLREDHAELRLKRSLSGIDAGLVVFDFPNRQGGVITQNGLSACNRILYAAKPDEDGLDGVEGAMESVDKFHGYRRELGLPELPREVGIVVATAYRGAVVTRDERRALDVFEELYPNLLLKPFIPWLGIVKEARSAGEWYGKYAKSRSVTEPYRELTGVICR</sequence>
<name>A0ABS9JW84_9ACTN</name>
<proteinExistence type="predicted"/>
<feature type="domain" description="AAA" evidence="1">
    <location>
        <begin position="11"/>
        <end position="180"/>
    </location>
</feature>
<reference evidence="2 3" key="1">
    <citation type="submission" date="2022-01" db="EMBL/GenBank/DDBJ databases">
        <title>Draft Genome Sequences of Seven Type Strains of the Genus Streptomyces.</title>
        <authorList>
            <person name="Aziz S."/>
            <person name="Coretto E."/>
            <person name="Chronakova A."/>
            <person name="Sproer C."/>
            <person name="Huber K."/>
            <person name="Nouioui I."/>
            <person name="Gross H."/>
        </authorList>
    </citation>
    <scope>NUCLEOTIDE SEQUENCE [LARGE SCALE GENOMIC DNA]</scope>
    <source>
        <strain evidence="2 3">DSM 41685</strain>
    </source>
</reference>
<evidence type="ECO:0000313" key="3">
    <source>
        <dbReference type="Proteomes" id="UP001299012"/>
    </source>
</evidence>
<dbReference type="PANTHER" id="PTHR13696:SF52">
    <property type="entry name" value="PARA FAMILY PROTEIN CT_582"/>
    <property type="match status" value="1"/>
</dbReference>
<dbReference type="PANTHER" id="PTHR13696">
    <property type="entry name" value="P-LOOP CONTAINING NUCLEOSIDE TRIPHOSPHATE HYDROLASE"/>
    <property type="match status" value="1"/>
</dbReference>
<dbReference type="InterPro" id="IPR027417">
    <property type="entry name" value="P-loop_NTPase"/>
</dbReference>
<accession>A0ABS9JW84</accession>
<evidence type="ECO:0000259" key="1">
    <source>
        <dbReference type="Pfam" id="PF13614"/>
    </source>
</evidence>
<dbReference type="RefSeq" id="WP_086701718.1">
    <property type="nucleotide sequence ID" value="NZ_JAKKZF010000429.1"/>
</dbReference>